<proteinExistence type="predicted"/>
<keyword evidence="4" id="KW-1185">Reference proteome</keyword>
<feature type="signal peptide" evidence="1">
    <location>
        <begin position="1"/>
        <end position="26"/>
    </location>
</feature>
<dbReference type="InterPro" id="IPR037401">
    <property type="entry name" value="SnoaL-like"/>
</dbReference>
<dbReference type="EMBL" id="CP013386">
    <property type="protein sequence ID" value="AOJ01853.1"/>
    <property type="molecule type" value="Genomic_DNA"/>
</dbReference>
<dbReference type="CDD" id="cd00531">
    <property type="entry name" value="NTF2_like"/>
    <property type="match status" value="1"/>
</dbReference>
<accession>A0A1B4FDT1</accession>
<reference evidence="3 4" key="1">
    <citation type="submission" date="2015-12" db="EMBL/GenBank/DDBJ databases">
        <title>Diversity of Burkholderia near neighbor genomes.</title>
        <authorList>
            <person name="Sahl J."/>
            <person name="Wagner D."/>
            <person name="Keim P."/>
        </authorList>
    </citation>
    <scope>NUCLEOTIDE SEQUENCE [LARGE SCALE GENOMIC DNA]</scope>
    <source>
        <strain evidence="3 4">BDU6</strain>
    </source>
</reference>
<dbReference type="InterPro" id="IPR032710">
    <property type="entry name" value="NTF2-like_dom_sf"/>
</dbReference>
<dbReference type="Gene3D" id="3.10.450.50">
    <property type="match status" value="1"/>
</dbReference>
<dbReference type="KEGG" id="buu:WS70_08420"/>
<evidence type="ECO:0000313" key="3">
    <source>
        <dbReference type="EMBL" id="AOJ01853.1"/>
    </source>
</evidence>
<keyword evidence="1" id="KW-0732">Signal</keyword>
<feature type="chain" id="PRO_5015355865" description="SnoaL-like domain-containing protein" evidence="1">
    <location>
        <begin position="27"/>
        <end position="209"/>
    </location>
</feature>
<name>A0A1B4FDT1_9BURK</name>
<organism evidence="3 4">
    <name type="scientific">Burkholderia mayonis</name>
    <dbReference type="NCBI Taxonomy" id="1385591"/>
    <lineage>
        <taxon>Bacteria</taxon>
        <taxon>Pseudomonadati</taxon>
        <taxon>Pseudomonadota</taxon>
        <taxon>Betaproteobacteria</taxon>
        <taxon>Burkholderiales</taxon>
        <taxon>Burkholderiaceae</taxon>
        <taxon>Burkholderia</taxon>
        <taxon>pseudomallei group</taxon>
    </lineage>
</organism>
<evidence type="ECO:0000256" key="1">
    <source>
        <dbReference type="SAM" id="SignalP"/>
    </source>
</evidence>
<dbReference type="SUPFAM" id="SSF54427">
    <property type="entry name" value="NTF2-like"/>
    <property type="match status" value="1"/>
</dbReference>
<evidence type="ECO:0000313" key="4">
    <source>
        <dbReference type="Proteomes" id="UP000062519"/>
    </source>
</evidence>
<dbReference type="Proteomes" id="UP000062519">
    <property type="component" value="Chromosome 1"/>
</dbReference>
<sequence>MNRTSLRAGRLIGALALAALSCASVAQTSNGLARTNPLKAADAIEIQYLIAQYAATLDADTAGEPAQSRVDRFTRLFTSDGVWTQHVWNAGKPADDGPGCFVRGQAQLARFAQVLFGNVTNRPAATTRHNLVTPLIDVSGDRAEAAVNWMQTRDATLSEGRVELLATGRYYLTLRRQSSGWAIEKLDLMSDHPLYGTPLGPPCTPTGPR</sequence>
<dbReference type="AlphaFoldDB" id="A0A1B4FDT1"/>
<protein>
    <recommendedName>
        <fullName evidence="2">SnoaL-like domain-containing protein</fullName>
    </recommendedName>
</protein>
<dbReference type="Pfam" id="PF13577">
    <property type="entry name" value="SnoaL_4"/>
    <property type="match status" value="1"/>
</dbReference>
<gene>
    <name evidence="3" type="ORF">WS70_08420</name>
</gene>
<evidence type="ECO:0000259" key="2">
    <source>
        <dbReference type="Pfam" id="PF13577"/>
    </source>
</evidence>
<feature type="domain" description="SnoaL-like" evidence="2">
    <location>
        <begin position="41"/>
        <end position="186"/>
    </location>
</feature>
<dbReference type="PROSITE" id="PS51257">
    <property type="entry name" value="PROKAR_LIPOPROTEIN"/>
    <property type="match status" value="1"/>
</dbReference>